<feature type="domain" description="KARI N-terminal Rossmann" evidence="9">
    <location>
        <begin position="2"/>
        <end position="182"/>
    </location>
</feature>
<dbReference type="NCBIfam" id="TIGR00465">
    <property type="entry name" value="ilvC"/>
    <property type="match status" value="1"/>
</dbReference>
<feature type="binding site" evidence="8">
    <location>
        <position position="195"/>
    </location>
    <ligand>
        <name>Mg(2+)</name>
        <dbReference type="ChEBI" id="CHEBI:18420"/>
        <label>1</label>
    </ligand>
</feature>
<feature type="non-terminal residue" evidence="11">
    <location>
        <position position="254"/>
    </location>
</feature>
<keyword evidence="5 8" id="KW-0560">Oxidoreductase</keyword>
<feature type="binding site" evidence="8">
    <location>
        <position position="252"/>
    </location>
    <ligand>
        <name>substrate</name>
    </ligand>
</feature>
<dbReference type="EC" id="1.1.1.86" evidence="7"/>
<dbReference type="Proteomes" id="UP000647836">
    <property type="component" value="Unassembled WGS sequence"/>
</dbReference>
<name>A0ABR9U0P7_9NOSO</name>
<comment type="pathway">
    <text evidence="2">Amino-acid biosynthesis; L-isoleucine biosynthesis; L-isoleucine from 2-oxobutanoate: step 2/4.</text>
</comment>
<protein>
    <recommendedName>
        <fullName evidence="7">Ketol-acid reductoisomerase</fullName>
        <ecNumber evidence="7">1.1.1.86</ecNumber>
    </recommendedName>
</protein>
<evidence type="ECO:0000313" key="12">
    <source>
        <dbReference type="Proteomes" id="UP000647836"/>
    </source>
</evidence>
<feature type="binding site" evidence="8">
    <location>
        <position position="191"/>
    </location>
    <ligand>
        <name>Mg(2+)</name>
        <dbReference type="ChEBI" id="CHEBI:18420"/>
        <label>2</label>
    </ligand>
</feature>
<dbReference type="GO" id="GO:0004455">
    <property type="term" value="F:ketol-acid reductoisomerase activity"/>
    <property type="evidence" value="ECO:0007669"/>
    <property type="project" value="UniProtKB-EC"/>
</dbReference>
<dbReference type="Gene3D" id="6.10.240.10">
    <property type="match status" value="1"/>
</dbReference>
<dbReference type="SUPFAM" id="SSF51735">
    <property type="entry name" value="NAD(P)-binding Rossmann-fold domains"/>
    <property type="match status" value="1"/>
</dbReference>
<feature type="binding site" evidence="8">
    <location>
        <position position="231"/>
    </location>
    <ligand>
        <name>Mg(2+)</name>
        <dbReference type="ChEBI" id="CHEBI:18420"/>
        <label>2</label>
    </ligand>
</feature>
<dbReference type="PANTHER" id="PTHR21371">
    <property type="entry name" value="KETOL-ACID REDUCTOISOMERASE, MITOCHONDRIAL"/>
    <property type="match status" value="1"/>
</dbReference>
<evidence type="ECO:0000256" key="4">
    <source>
        <dbReference type="ARBA" id="ARBA00022605"/>
    </source>
</evidence>
<dbReference type="PANTHER" id="PTHR21371:SF1">
    <property type="entry name" value="KETOL-ACID REDUCTOISOMERASE, MITOCHONDRIAL"/>
    <property type="match status" value="1"/>
</dbReference>
<evidence type="ECO:0000259" key="10">
    <source>
        <dbReference type="PROSITE" id="PS51851"/>
    </source>
</evidence>
<dbReference type="RefSeq" id="WP_194044511.1">
    <property type="nucleotide sequence ID" value="NZ_JADEXF010000408.1"/>
</dbReference>
<accession>A0ABR9U0P7</accession>
<keyword evidence="12" id="KW-1185">Reference proteome</keyword>
<dbReference type="InterPro" id="IPR008927">
    <property type="entry name" value="6-PGluconate_DH-like_C_sf"/>
</dbReference>
<evidence type="ECO:0000256" key="6">
    <source>
        <dbReference type="ARBA" id="ARBA00023304"/>
    </source>
</evidence>
<dbReference type="Pfam" id="PF01450">
    <property type="entry name" value="KARI_C"/>
    <property type="match status" value="1"/>
</dbReference>
<keyword evidence="4 8" id="KW-0028">Amino-acid biosynthesis</keyword>
<dbReference type="InterPro" id="IPR013116">
    <property type="entry name" value="KARI_N"/>
</dbReference>
<gene>
    <name evidence="11" type="primary">ilvC</name>
    <name evidence="11" type="ORF">IQ229_13645</name>
</gene>
<dbReference type="NCBIfam" id="NF004017">
    <property type="entry name" value="PRK05479.1"/>
    <property type="match status" value="1"/>
</dbReference>
<proteinExistence type="inferred from homology"/>
<evidence type="ECO:0000256" key="2">
    <source>
        <dbReference type="ARBA" id="ARBA00004885"/>
    </source>
</evidence>
<dbReference type="EMBL" id="JADEXF010000408">
    <property type="protein sequence ID" value="MBE9105942.1"/>
    <property type="molecule type" value="Genomic_DNA"/>
</dbReference>
<feature type="domain" description="KARI C-terminal knotted" evidence="10">
    <location>
        <begin position="183"/>
        <end position="254"/>
    </location>
</feature>
<dbReference type="InterPro" id="IPR000506">
    <property type="entry name" value="KARI_C"/>
</dbReference>
<dbReference type="PROSITE" id="PS51851">
    <property type="entry name" value="KARI_C"/>
    <property type="match status" value="1"/>
</dbReference>
<feature type="binding site" evidence="8">
    <location>
        <position position="191"/>
    </location>
    <ligand>
        <name>Mg(2+)</name>
        <dbReference type="ChEBI" id="CHEBI:18420"/>
        <label>1</label>
    </ligand>
</feature>
<reference evidence="11 12" key="1">
    <citation type="submission" date="2020-10" db="EMBL/GenBank/DDBJ databases">
        <authorList>
            <person name="Castelo-Branco R."/>
            <person name="Eusebio N."/>
            <person name="Adriana R."/>
            <person name="Vieira A."/>
            <person name="Brugerolle De Fraissinette N."/>
            <person name="Rezende De Castro R."/>
            <person name="Schneider M.P."/>
            <person name="Vasconcelos V."/>
            <person name="Leao P.N."/>
        </authorList>
    </citation>
    <scope>NUCLEOTIDE SEQUENCE [LARGE SCALE GENOMIC DNA]</scope>
    <source>
        <strain evidence="11 12">LEGE 07299</strain>
    </source>
</reference>
<dbReference type="Pfam" id="PF07991">
    <property type="entry name" value="KARI_N"/>
    <property type="match status" value="1"/>
</dbReference>
<evidence type="ECO:0000259" key="9">
    <source>
        <dbReference type="PROSITE" id="PS51850"/>
    </source>
</evidence>
<evidence type="ECO:0000256" key="8">
    <source>
        <dbReference type="PROSITE-ProRule" id="PRU01198"/>
    </source>
</evidence>
<dbReference type="PROSITE" id="PS51850">
    <property type="entry name" value="KARI_N"/>
    <property type="match status" value="1"/>
</dbReference>
<organism evidence="11 12">
    <name type="scientific">Nostoc cf. edaphicum LEGE 07299</name>
    <dbReference type="NCBI Taxonomy" id="2777974"/>
    <lineage>
        <taxon>Bacteria</taxon>
        <taxon>Bacillati</taxon>
        <taxon>Cyanobacteriota</taxon>
        <taxon>Cyanophyceae</taxon>
        <taxon>Nostocales</taxon>
        <taxon>Nostocaceae</taxon>
        <taxon>Nostoc</taxon>
    </lineage>
</organism>
<comment type="similarity">
    <text evidence="3 8">Belongs to the ketol-acid reductoisomerase family.</text>
</comment>
<evidence type="ECO:0000256" key="3">
    <source>
        <dbReference type="ARBA" id="ARBA00010318"/>
    </source>
</evidence>
<evidence type="ECO:0000256" key="7">
    <source>
        <dbReference type="NCBIfam" id="TIGR00465"/>
    </source>
</evidence>
<keyword evidence="6 8" id="KW-0100">Branched-chain amino acid biosynthesis</keyword>
<keyword evidence="8" id="KW-0479">Metal-binding</keyword>
<evidence type="ECO:0000313" key="11">
    <source>
        <dbReference type="EMBL" id="MBE9105942.1"/>
    </source>
</evidence>
<dbReference type="SUPFAM" id="SSF48179">
    <property type="entry name" value="6-phosphogluconate dehydrogenase C-terminal domain-like"/>
    <property type="match status" value="1"/>
</dbReference>
<comment type="caution">
    <text evidence="11">The sequence shown here is derived from an EMBL/GenBank/DDBJ whole genome shotgun (WGS) entry which is preliminary data.</text>
</comment>
<evidence type="ECO:0000256" key="1">
    <source>
        <dbReference type="ARBA" id="ARBA00004864"/>
    </source>
</evidence>
<sequence>MARMYYDEDANLDLLAGKTIAIIGYGSQGHAHALNLKDSGLNVIVGLYPGSKSVAKAEAAGLTVKNVADAANAADFIMILLPDEVQKTIYKNEIEPNLEEGNVLAFAHGFNIHFGQVVPPANVDVVMVAPKGPGHLVRRTYEGGEGVPALFAVYQDASGQARDRAMSYAKGIGGTRAGVLETTFREETETDLFGEQAVLCGGLSALIKAGFETLVEAGYQPELAYFECLHEVKLIVDLVVEGGLAKMRDSISNT</sequence>
<dbReference type="Gene3D" id="3.40.50.720">
    <property type="entry name" value="NAD(P)-binding Rossmann-like Domain"/>
    <property type="match status" value="1"/>
</dbReference>
<evidence type="ECO:0000256" key="5">
    <source>
        <dbReference type="ARBA" id="ARBA00023002"/>
    </source>
</evidence>
<dbReference type="InterPro" id="IPR013023">
    <property type="entry name" value="KARI"/>
</dbReference>
<dbReference type="InterPro" id="IPR036291">
    <property type="entry name" value="NAD(P)-bd_dom_sf"/>
</dbReference>
<keyword evidence="8" id="KW-0460">Magnesium</keyword>
<feature type="binding site" evidence="8">
    <location>
        <position position="227"/>
    </location>
    <ligand>
        <name>Mg(2+)</name>
        <dbReference type="ChEBI" id="CHEBI:18420"/>
        <label>2</label>
    </ligand>
</feature>
<comment type="pathway">
    <text evidence="1">Amino-acid biosynthesis; L-valine biosynthesis; L-valine from pyruvate: step 2/4.</text>
</comment>